<feature type="compositionally biased region" description="Basic and acidic residues" evidence="4">
    <location>
        <begin position="278"/>
        <end position="291"/>
    </location>
</feature>
<dbReference type="SUPFAM" id="SSF160219">
    <property type="entry name" value="AMPKBI-like"/>
    <property type="match status" value="1"/>
</dbReference>
<feature type="domain" description="Association with the SNF1 complex (ASC)" evidence="5">
    <location>
        <begin position="447"/>
        <end position="539"/>
    </location>
</feature>
<dbReference type="GO" id="GO:0005737">
    <property type="term" value="C:cytoplasm"/>
    <property type="evidence" value="ECO:0007669"/>
    <property type="project" value="TreeGrafter"/>
</dbReference>
<sequence length="541" mass="58869">MGNQQSGSSPSGGATPTRDRKDPNQRSSSENPFKKLPVHLPVARAYSTDERGKLTNGIGSGPGAAFKAAAAKLAPASPKGSKFAKNSPLPPSTHASAQSSASSSLAPIPHRPPIFSQFSTQSQPSQASSAAPTPTLEKPAPALLSGGGGGGPAGGPRSNQASAQQSDPQQRRAVISSSMDVEKGSDPLNDNSSGSGSAGRRSSIENGAQVVKDVIEVVQHALTKSPHLPRIRRPSMDMSFLPGRRSRRSSGEQEGPIHLKVEPAGPPSIPSEEVYVPTHEKRSDDSDDVHPQARVRASTIGSGQVARSRHLAFLARRQKEQLKEIKRLIPTVFRYAGHQIPKSSDEKMFVSGTMTNWKTKTMSRPEGEQDFIIILDCPEGEVYFKFHLHDKWLHDPKQPTIKRESDGRIWNVITVERTDNDVFEALACDSFSLKDNRCTSGLESDLDRLQGDSWSQEKPSENILQLHKSKGPPILPPHLLQILLNKEFSDMGDPVLLPEPSHVSLHHLYAQSIRDKMLVLSTTTRYRKKCVTVVLYKPLEA</sequence>
<keyword evidence="7" id="KW-1185">Reference proteome</keyword>
<feature type="compositionally biased region" description="Low complexity" evidence="4">
    <location>
        <begin position="92"/>
        <end position="108"/>
    </location>
</feature>
<dbReference type="InterPro" id="IPR013783">
    <property type="entry name" value="Ig-like_fold"/>
</dbReference>
<feature type="region of interest" description="Disordered" evidence="4">
    <location>
        <begin position="1"/>
        <end position="205"/>
    </location>
</feature>
<feature type="compositionally biased region" description="Basic and acidic residues" evidence="4">
    <location>
        <begin position="249"/>
        <end position="261"/>
    </location>
</feature>
<comment type="function">
    <text evidence="2">Non-catalytic subunit of AMP-activated protein kinase (AMPK), an energy sensor protein kinase that plays a key role in regulating cellular energy metabolism. In response to reduction of intracellular ATP levels, AMPK activates energy-producing pathways and inhibits energy-consuming processes: inhibits protein, carbohydrate and lipid biosynthesis, as well as cell growth and proliferation. AMPK acts via direct phosphorylation of metabolic enzymes, and by longer-term effects via phosphorylation of transcription regulators. Also acts as a regulator of cellular polarity by remodeling the actin cytoskeleton; probably by indirectly activating myosin. Beta non-catalytic subunit acts as a scaffold on which the AMPK complex assembles, via its C-terminus that bridges alpha (PRKAA1 or PRKAA2) and gamma subunits (PRKAG1, PRKAG2 or PRKAG3).</text>
</comment>
<dbReference type="Proteomes" id="UP000318571">
    <property type="component" value="Chromosome 1"/>
</dbReference>
<dbReference type="PANTHER" id="PTHR10343:SF84">
    <property type="entry name" value="5'-AMP-ACTIVATED PROTEIN KINASE SUBUNIT BETA-1"/>
    <property type="match status" value="1"/>
</dbReference>
<accession>A0A553NVL7</accession>
<dbReference type="InterPro" id="IPR014756">
    <property type="entry name" value="Ig_E-set"/>
</dbReference>
<dbReference type="Gene3D" id="6.20.250.60">
    <property type="match status" value="1"/>
</dbReference>
<feature type="compositionally biased region" description="Polar residues" evidence="4">
    <location>
        <begin position="157"/>
        <end position="168"/>
    </location>
</feature>
<gene>
    <name evidence="6" type="ORF">TCAL_03250</name>
</gene>
<dbReference type="Gene3D" id="2.60.40.10">
    <property type="entry name" value="Immunoglobulins"/>
    <property type="match status" value="1"/>
</dbReference>
<dbReference type="GO" id="GO:0005634">
    <property type="term" value="C:nucleus"/>
    <property type="evidence" value="ECO:0007669"/>
    <property type="project" value="TreeGrafter"/>
</dbReference>
<dbReference type="Pfam" id="PF04739">
    <property type="entry name" value="AMPKBI"/>
    <property type="match status" value="1"/>
</dbReference>
<evidence type="ECO:0000259" key="5">
    <source>
        <dbReference type="SMART" id="SM01010"/>
    </source>
</evidence>
<organism evidence="6 7">
    <name type="scientific">Tigriopus californicus</name>
    <name type="common">Marine copepod</name>
    <dbReference type="NCBI Taxonomy" id="6832"/>
    <lineage>
        <taxon>Eukaryota</taxon>
        <taxon>Metazoa</taxon>
        <taxon>Ecdysozoa</taxon>
        <taxon>Arthropoda</taxon>
        <taxon>Crustacea</taxon>
        <taxon>Multicrustacea</taxon>
        <taxon>Hexanauplia</taxon>
        <taxon>Copepoda</taxon>
        <taxon>Harpacticoida</taxon>
        <taxon>Harpacticidae</taxon>
        <taxon>Tigriopus</taxon>
    </lineage>
</organism>
<dbReference type="InterPro" id="IPR006828">
    <property type="entry name" value="ASC_dom"/>
</dbReference>
<name>A0A553NVL7_TIGCA</name>
<comment type="similarity">
    <text evidence="1">Belongs to the 5'-AMP-activated protein kinase beta subunit family.</text>
</comment>
<dbReference type="SUPFAM" id="SSF81296">
    <property type="entry name" value="E set domains"/>
    <property type="match status" value="1"/>
</dbReference>
<dbReference type="AlphaFoldDB" id="A0A553NVL7"/>
<dbReference type="EMBL" id="VCGU01000010">
    <property type="protein sequence ID" value="TRY69469.1"/>
    <property type="molecule type" value="Genomic_DNA"/>
</dbReference>
<feature type="compositionally biased region" description="Low complexity" evidence="4">
    <location>
        <begin position="192"/>
        <end position="201"/>
    </location>
</feature>
<dbReference type="GO" id="GO:0019901">
    <property type="term" value="F:protein kinase binding"/>
    <property type="evidence" value="ECO:0007669"/>
    <property type="project" value="TreeGrafter"/>
</dbReference>
<evidence type="ECO:0000313" key="7">
    <source>
        <dbReference type="Proteomes" id="UP000318571"/>
    </source>
</evidence>
<reference evidence="6 7" key="1">
    <citation type="journal article" date="2018" name="Nat. Ecol. Evol.">
        <title>Genomic signatures of mitonuclear coevolution across populations of Tigriopus californicus.</title>
        <authorList>
            <person name="Barreto F.S."/>
            <person name="Watson E.T."/>
            <person name="Lima T.G."/>
            <person name="Willett C.S."/>
            <person name="Edmands S."/>
            <person name="Li W."/>
            <person name="Burton R.S."/>
        </authorList>
    </citation>
    <scope>NUCLEOTIDE SEQUENCE [LARGE SCALE GENOMIC DNA]</scope>
    <source>
        <strain evidence="6 7">San Diego</strain>
    </source>
</reference>
<dbReference type="GO" id="GO:0007165">
    <property type="term" value="P:signal transduction"/>
    <property type="evidence" value="ECO:0007669"/>
    <property type="project" value="TreeGrafter"/>
</dbReference>
<dbReference type="InterPro" id="IPR050827">
    <property type="entry name" value="CRP1_MDG1_kinase"/>
</dbReference>
<dbReference type="SMART" id="SM01010">
    <property type="entry name" value="AMPKBI"/>
    <property type="match status" value="1"/>
</dbReference>
<dbReference type="Pfam" id="PF16561">
    <property type="entry name" value="AMPK1_CBM"/>
    <property type="match status" value="1"/>
</dbReference>
<evidence type="ECO:0000313" key="6">
    <source>
        <dbReference type="EMBL" id="TRY69469.1"/>
    </source>
</evidence>
<evidence type="ECO:0000256" key="3">
    <source>
        <dbReference type="ARBA" id="ARBA00040010"/>
    </source>
</evidence>
<evidence type="ECO:0000256" key="1">
    <source>
        <dbReference type="ARBA" id="ARBA00010926"/>
    </source>
</evidence>
<feature type="compositionally biased region" description="Low complexity" evidence="4">
    <location>
        <begin position="119"/>
        <end position="144"/>
    </location>
</feature>
<dbReference type="OrthoDB" id="531008at2759"/>
<dbReference type="GO" id="GO:0031588">
    <property type="term" value="C:nucleotide-activated protein kinase complex"/>
    <property type="evidence" value="ECO:0007669"/>
    <property type="project" value="TreeGrafter"/>
</dbReference>
<dbReference type="InterPro" id="IPR037256">
    <property type="entry name" value="ASC_dom_sf"/>
</dbReference>
<evidence type="ECO:0000256" key="4">
    <source>
        <dbReference type="SAM" id="MobiDB-lite"/>
    </source>
</evidence>
<feature type="region of interest" description="Disordered" evidence="4">
    <location>
        <begin position="226"/>
        <end position="291"/>
    </location>
</feature>
<dbReference type="CDD" id="cd02859">
    <property type="entry name" value="E_set_AMPKbeta_like_N"/>
    <property type="match status" value="1"/>
</dbReference>
<protein>
    <recommendedName>
        <fullName evidence="3">5'-AMP-activated protein kinase subunit beta-1</fullName>
    </recommendedName>
</protein>
<proteinExistence type="inferred from homology"/>
<dbReference type="PANTHER" id="PTHR10343">
    <property type="entry name" value="5'-AMP-ACTIVATED PROTEIN KINASE , BETA SUBUNIT"/>
    <property type="match status" value="1"/>
</dbReference>
<feature type="compositionally biased region" description="Low complexity" evidence="4">
    <location>
        <begin position="63"/>
        <end position="81"/>
    </location>
</feature>
<comment type="caution">
    <text evidence="6">The sequence shown here is derived from an EMBL/GenBank/DDBJ whole genome shotgun (WGS) entry which is preliminary data.</text>
</comment>
<evidence type="ECO:0000256" key="2">
    <source>
        <dbReference type="ARBA" id="ARBA00025180"/>
    </source>
</evidence>
<dbReference type="InterPro" id="IPR032640">
    <property type="entry name" value="AMPK1_CBM"/>
</dbReference>
<dbReference type="STRING" id="6832.A0A553NVL7"/>
<feature type="compositionally biased region" description="Low complexity" evidence="4">
    <location>
        <begin position="1"/>
        <end position="13"/>
    </location>
</feature>
<feature type="compositionally biased region" description="Gly residues" evidence="4">
    <location>
        <begin position="145"/>
        <end position="154"/>
    </location>
</feature>